<proteinExistence type="predicted"/>
<name>A0AAV3RN10_LITER</name>
<dbReference type="EMBL" id="BAABME010010176">
    <property type="protein sequence ID" value="GAA0176518.1"/>
    <property type="molecule type" value="Genomic_DNA"/>
</dbReference>
<reference evidence="3 4" key="1">
    <citation type="submission" date="2024-01" db="EMBL/GenBank/DDBJ databases">
        <title>The complete chloroplast genome sequence of Lithospermum erythrorhizon: insights into the phylogenetic relationship among Boraginaceae species and the maternal lineages of purple gromwells.</title>
        <authorList>
            <person name="Okada T."/>
            <person name="Watanabe K."/>
        </authorList>
    </citation>
    <scope>NUCLEOTIDE SEQUENCE [LARGE SCALE GENOMIC DNA]</scope>
</reference>
<evidence type="ECO:0000256" key="2">
    <source>
        <dbReference type="SAM" id="MobiDB-lite"/>
    </source>
</evidence>
<evidence type="ECO:0000313" key="3">
    <source>
        <dbReference type="EMBL" id="GAA0176518.1"/>
    </source>
</evidence>
<dbReference type="AlphaFoldDB" id="A0AAV3RN10"/>
<feature type="region of interest" description="Disordered" evidence="2">
    <location>
        <begin position="89"/>
        <end position="116"/>
    </location>
</feature>
<keyword evidence="1" id="KW-0175">Coiled coil</keyword>
<evidence type="ECO:0000313" key="4">
    <source>
        <dbReference type="Proteomes" id="UP001454036"/>
    </source>
</evidence>
<comment type="caution">
    <text evidence="3">The sequence shown here is derived from an EMBL/GenBank/DDBJ whole genome shotgun (WGS) entry which is preliminary data.</text>
</comment>
<gene>
    <name evidence="3" type="ORF">LIER_29495</name>
</gene>
<keyword evidence="4" id="KW-1185">Reference proteome</keyword>
<sequence length="482" mass="53382">MAPPSPWSGPHLLLWASRGLKNQARILSPGHLVLPKSSKRPFLSYGRSPEDFVGSLLRDSPMALPTTTSQDLDDSQAPLDVMPLRSRMGPPLDVPPSQSSKSGVPIYTKGKSSKEPPTLEKVKAKIILELITDYQLRQIRNHYDIPDEVKTRIPLEGESVDTPSTKTEAPREGMPVRTFRDTTLFWEFLNYGLPLPVSGFVDDVLMTLDRALGQLMSFAWLVLTVFQVACLSVGVLPNMALYSVMYNAFPHEVCDQDVLIKARLTKGVDKFPDTTILELLSLKHSSGGCVMPHKVNFKAVTTATITIPDHTSALDIVISAQESSPIIPPPKASSSFGGEFFEALYSLPSGITITGKTVSRREEPTAFLLLKNCMLKEDMEGIMGYSSPSELHDAFSHFQLKSSLEESEQRSRDLRAQLNSSQQLLAALEKRLEYLSARPPSEVVIEKFKEGQNFQDLLIDNTVSIMKTFSLKVYAEFPSVLA</sequence>
<evidence type="ECO:0000256" key="1">
    <source>
        <dbReference type="SAM" id="Coils"/>
    </source>
</evidence>
<feature type="coiled-coil region" evidence="1">
    <location>
        <begin position="404"/>
        <end position="438"/>
    </location>
</feature>
<dbReference type="Proteomes" id="UP001454036">
    <property type="component" value="Unassembled WGS sequence"/>
</dbReference>
<organism evidence="3 4">
    <name type="scientific">Lithospermum erythrorhizon</name>
    <name type="common">Purple gromwell</name>
    <name type="synonym">Lithospermum officinale var. erythrorhizon</name>
    <dbReference type="NCBI Taxonomy" id="34254"/>
    <lineage>
        <taxon>Eukaryota</taxon>
        <taxon>Viridiplantae</taxon>
        <taxon>Streptophyta</taxon>
        <taxon>Embryophyta</taxon>
        <taxon>Tracheophyta</taxon>
        <taxon>Spermatophyta</taxon>
        <taxon>Magnoliopsida</taxon>
        <taxon>eudicotyledons</taxon>
        <taxon>Gunneridae</taxon>
        <taxon>Pentapetalae</taxon>
        <taxon>asterids</taxon>
        <taxon>lamiids</taxon>
        <taxon>Boraginales</taxon>
        <taxon>Boraginaceae</taxon>
        <taxon>Boraginoideae</taxon>
        <taxon>Lithospermeae</taxon>
        <taxon>Lithospermum</taxon>
    </lineage>
</organism>
<protein>
    <submittedName>
        <fullName evidence="3">Uncharacterized protein</fullName>
    </submittedName>
</protein>
<accession>A0AAV3RN10</accession>